<feature type="domain" description="N-acetyltransferase" evidence="2">
    <location>
        <begin position="3"/>
        <end position="155"/>
    </location>
</feature>
<dbReference type="Proteomes" id="UP000677228">
    <property type="component" value="Unassembled WGS sequence"/>
</dbReference>
<dbReference type="EMBL" id="CAJNOK010012816">
    <property type="protein sequence ID" value="CAF1171787.1"/>
    <property type="molecule type" value="Genomic_DNA"/>
</dbReference>
<gene>
    <name evidence="4" type="ORF">GPM918_LOCUS27961</name>
    <name evidence="3" type="ORF">OVA965_LOCUS22610</name>
    <name evidence="6" type="ORF">SRO942_LOCUS28390</name>
    <name evidence="5" type="ORF">TMI583_LOCUS23322</name>
</gene>
<keyword evidence="7" id="KW-1185">Reference proteome</keyword>
<evidence type="ECO:0000313" key="5">
    <source>
        <dbReference type="EMBL" id="CAF3983102.1"/>
    </source>
</evidence>
<dbReference type="PANTHER" id="PTHR13947">
    <property type="entry name" value="GNAT FAMILY N-ACETYLTRANSFERASE"/>
    <property type="match status" value="1"/>
</dbReference>
<dbReference type="OrthoDB" id="41532at2759"/>
<dbReference type="InterPro" id="IPR050769">
    <property type="entry name" value="NAT_camello-type"/>
</dbReference>
<name>A0A815D6Q6_9BILA</name>
<reference evidence="4" key="1">
    <citation type="submission" date="2021-02" db="EMBL/GenBank/DDBJ databases">
        <authorList>
            <person name="Nowell W R."/>
        </authorList>
    </citation>
    <scope>NUCLEOTIDE SEQUENCE</scope>
</reference>
<evidence type="ECO:0000313" key="4">
    <source>
        <dbReference type="EMBL" id="CAF1289516.1"/>
    </source>
</evidence>
<dbReference type="PANTHER" id="PTHR13947:SF37">
    <property type="entry name" value="LD18367P"/>
    <property type="match status" value="1"/>
</dbReference>
<dbReference type="EMBL" id="CAJOBC010031978">
    <property type="protein sequence ID" value="CAF4094161.1"/>
    <property type="molecule type" value="Genomic_DNA"/>
</dbReference>
<dbReference type="SUPFAM" id="SSF55729">
    <property type="entry name" value="Acyl-CoA N-acyltransferases (Nat)"/>
    <property type="match status" value="1"/>
</dbReference>
<sequence>MKSILRKAERKDERQILELVAEVLKDFGLSIDPEGIDKDLSDLDKYYFNNNGWFSVITNDEDTIIGCCGVFKTDATSCELRKMYVLNNYQGQGLGKMLLESSLEKAKGLGYKEMTLESNFLLYKANDMYKKVGFVQYQPGNLCGRCDYAMKKQLQ</sequence>
<protein>
    <recommendedName>
        <fullName evidence="2">N-acetyltransferase domain-containing protein</fullName>
    </recommendedName>
</protein>
<evidence type="ECO:0000313" key="6">
    <source>
        <dbReference type="EMBL" id="CAF4094161.1"/>
    </source>
</evidence>
<dbReference type="GO" id="GO:0008080">
    <property type="term" value="F:N-acetyltransferase activity"/>
    <property type="evidence" value="ECO:0007669"/>
    <property type="project" value="InterPro"/>
</dbReference>
<evidence type="ECO:0000313" key="7">
    <source>
        <dbReference type="Proteomes" id="UP000663829"/>
    </source>
</evidence>
<dbReference type="PROSITE" id="PS51186">
    <property type="entry name" value="GNAT"/>
    <property type="match status" value="1"/>
</dbReference>
<evidence type="ECO:0000313" key="3">
    <source>
        <dbReference type="EMBL" id="CAF1171787.1"/>
    </source>
</evidence>
<keyword evidence="1" id="KW-0808">Transferase</keyword>
<organism evidence="4 7">
    <name type="scientific">Didymodactylos carnosus</name>
    <dbReference type="NCBI Taxonomy" id="1234261"/>
    <lineage>
        <taxon>Eukaryota</taxon>
        <taxon>Metazoa</taxon>
        <taxon>Spiralia</taxon>
        <taxon>Gnathifera</taxon>
        <taxon>Rotifera</taxon>
        <taxon>Eurotatoria</taxon>
        <taxon>Bdelloidea</taxon>
        <taxon>Philodinida</taxon>
        <taxon>Philodinidae</taxon>
        <taxon>Didymodactylos</taxon>
    </lineage>
</organism>
<dbReference type="Pfam" id="PF13508">
    <property type="entry name" value="Acetyltransf_7"/>
    <property type="match status" value="1"/>
</dbReference>
<dbReference type="EMBL" id="CAJNOQ010011987">
    <property type="protein sequence ID" value="CAF1289516.1"/>
    <property type="molecule type" value="Genomic_DNA"/>
</dbReference>
<evidence type="ECO:0000256" key="1">
    <source>
        <dbReference type="ARBA" id="ARBA00022679"/>
    </source>
</evidence>
<dbReference type="AlphaFoldDB" id="A0A815D6Q6"/>
<evidence type="ECO:0000259" key="2">
    <source>
        <dbReference type="PROSITE" id="PS51186"/>
    </source>
</evidence>
<dbReference type="Gene3D" id="3.40.630.30">
    <property type="match status" value="1"/>
</dbReference>
<dbReference type="Proteomes" id="UP000681722">
    <property type="component" value="Unassembled WGS sequence"/>
</dbReference>
<accession>A0A815D6Q6</accession>
<dbReference type="Proteomes" id="UP000682733">
    <property type="component" value="Unassembled WGS sequence"/>
</dbReference>
<comment type="caution">
    <text evidence="4">The sequence shown here is derived from an EMBL/GenBank/DDBJ whole genome shotgun (WGS) entry which is preliminary data.</text>
</comment>
<dbReference type="CDD" id="cd04301">
    <property type="entry name" value="NAT_SF"/>
    <property type="match status" value="1"/>
</dbReference>
<dbReference type="EMBL" id="CAJOBA010034341">
    <property type="protein sequence ID" value="CAF3983102.1"/>
    <property type="molecule type" value="Genomic_DNA"/>
</dbReference>
<dbReference type="InterPro" id="IPR000182">
    <property type="entry name" value="GNAT_dom"/>
</dbReference>
<dbReference type="Proteomes" id="UP000663829">
    <property type="component" value="Unassembled WGS sequence"/>
</dbReference>
<proteinExistence type="predicted"/>
<dbReference type="InterPro" id="IPR016181">
    <property type="entry name" value="Acyl_CoA_acyltransferase"/>
</dbReference>